<dbReference type="SUPFAM" id="SSF47576">
    <property type="entry name" value="Calponin-homology domain, CH-domain"/>
    <property type="match status" value="1"/>
</dbReference>
<evidence type="ECO:0000259" key="1">
    <source>
        <dbReference type="PROSITE" id="PS50021"/>
    </source>
</evidence>
<dbReference type="Pfam" id="PF00307">
    <property type="entry name" value="CH"/>
    <property type="match status" value="1"/>
</dbReference>
<organism evidence="4">
    <name type="scientific">Echinostoma caproni</name>
    <dbReference type="NCBI Taxonomy" id="27848"/>
    <lineage>
        <taxon>Eukaryota</taxon>
        <taxon>Metazoa</taxon>
        <taxon>Spiralia</taxon>
        <taxon>Lophotrochozoa</taxon>
        <taxon>Platyhelminthes</taxon>
        <taxon>Trematoda</taxon>
        <taxon>Digenea</taxon>
        <taxon>Plagiorchiida</taxon>
        <taxon>Echinostomata</taxon>
        <taxon>Echinostomatoidea</taxon>
        <taxon>Echinostomatidae</taxon>
        <taxon>Echinostoma</taxon>
    </lineage>
</organism>
<keyword evidence="3" id="KW-1185">Reference proteome</keyword>
<reference evidence="2 3" key="2">
    <citation type="submission" date="2018-11" db="EMBL/GenBank/DDBJ databases">
        <authorList>
            <consortium name="Pathogen Informatics"/>
        </authorList>
    </citation>
    <scope>NUCLEOTIDE SEQUENCE [LARGE SCALE GENOMIC DNA]</scope>
    <source>
        <strain evidence="2 3">Egypt</strain>
    </source>
</reference>
<evidence type="ECO:0000313" key="4">
    <source>
        <dbReference type="WBParaSite" id="ECPE_0001163901-mRNA-1"/>
    </source>
</evidence>
<protein>
    <submittedName>
        <fullName evidence="4">Calponin-homology (CH) domain-containing protein</fullName>
    </submittedName>
</protein>
<evidence type="ECO:0000313" key="2">
    <source>
        <dbReference type="EMBL" id="VDP88718.1"/>
    </source>
</evidence>
<dbReference type="InterPro" id="IPR001715">
    <property type="entry name" value="CH_dom"/>
</dbReference>
<reference evidence="4" key="1">
    <citation type="submission" date="2016-06" db="UniProtKB">
        <authorList>
            <consortium name="WormBaseParasite"/>
        </authorList>
    </citation>
    <scope>IDENTIFICATION</scope>
</reference>
<feature type="domain" description="Calponin-homology (CH)" evidence="1">
    <location>
        <begin position="36"/>
        <end position="139"/>
    </location>
</feature>
<dbReference type="Gene3D" id="1.10.418.10">
    <property type="entry name" value="Calponin-like domain"/>
    <property type="match status" value="1"/>
</dbReference>
<dbReference type="AlphaFoldDB" id="A0A183AXB9"/>
<dbReference type="WBParaSite" id="ECPE_0001163901-mRNA-1">
    <property type="protein sequence ID" value="ECPE_0001163901-mRNA-1"/>
    <property type="gene ID" value="ECPE_0001163901"/>
</dbReference>
<gene>
    <name evidence="2" type="ORF">ECPE_LOCUS11604</name>
</gene>
<dbReference type="Proteomes" id="UP000272942">
    <property type="component" value="Unassembled WGS sequence"/>
</dbReference>
<evidence type="ECO:0000313" key="3">
    <source>
        <dbReference type="Proteomes" id="UP000272942"/>
    </source>
</evidence>
<name>A0A183AXB9_9TREM</name>
<accession>A0A183AXB9</accession>
<dbReference type="InterPro" id="IPR036872">
    <property type="entry name" value="CH_dom_sf"/>
</dbReference>
<proteinExistence type="predicted"/>
<dbReference type="EMBL" id="UZAN01051157">
    <property type="protein sequence ID" value="VDP88718.1"/>
    <property type="molecule type" value="Genomic_DNA"/>
</dbReference>
<sequence length="139" mass="15986">MRFESENLGLKFMEKKKTKLTVVGNGERPYSLKWHRNISLVYTEWANHYLEKANYSTFVHDIRVDLCTGVLLADIIHSVVHQPVPLQFTDPRNTEQKISNISNCLDLLRQLGVEVENISPKGSLFIPVSHPHSFTVLTR</sequence>
<dbReference type="OrthoDB" id="2161974at2759"/>
<dbReference type="PROSITE" id="PS50021">
    <property type="entry name" value="CH"/>
    <property type="match status" value="1"/>
</dbReference>